<feature type="domain" description="VTT" evidence="2">
    <location>
        <begin position="24"/>
        <end position="143"/>
    </location>
</feature>
<feature type="transmembrane region" description="Helical" evidence="1">
    <location>
        <begin position="88"/>
        <end position="104"/>
    </location>
</feature>
<dbReference type="PANTHER" id="PTHR42709">
    <property type="entry name" value="ALKALINE PHOSPHATASE LIKE PROTEIN"/>
    <property type="match status" value="1"/>
</dbReference>
<dbReference type="EMBL" id="JAACYA010000001">
    <property type="protein sequence ID" value="MBK3331899.1"/>
    <property type="molecule type" value="Genomic_DNA"/>
</dbReference>
<keyword evidence="4" id="KW-1185">Reference proteome</keyword>
<dbReference type="InterPro" id="IPR051311">
    <property type="entry name" value="DedA_domain"/>
</dbReference>
<dbReference type="Proteomes" id="UP000772812">
    <property type="component" value="Unassembled WGS sequence"/>
</dbReference>
<evidence type="ECO:0000313" key="4">
    <source>
        <dbReference type="Proteomes" id="UP000772812"/>
    </source>
</evidence>
<keyword evidence="1" id="KW-1133">Transmembrane helix</keyword>
<dbReference type="InterPro" id="IPR032816">
    <property type="entry name" value="VTT_dom"/>
</dbReference>
<keyword evidence="1" id="KW-0472">Membrane</keyword>
<reference evidence="3 4" key="1">
    <citation type="journal article" date="2021" name="Syst. Appl. Microbiol.">
        <title>Persephonella atlantica sp. nov.: How to adapt to physico-chemical gradients in high temperature hydrothermal habitats.</title>
        <authorList>
            <person name="Francois D.X."/>
            <person name="Godfroy A."/>
            <person name="Mathien C."/>
            <person name="Aube J."/>
            <person name="Cathalot C."/>
            <person name="Lesongeur F."/>
            <person name="L'Haridon S."/>
            <person name="Philippon X."/>
            <person name="Roussel E.G."/>
        </authorList>
    </citation>
    <scope>NUCLEOTIDE SEQUENCE [LARGE SCALE GENOMIC DNA]</scope>
    <source>
        <strain evidence="3 4">MO1340</strain>
    </source>
</reference>
<comment type="caution">
    <text evidence="3">The sequence shown here is derived from an EMBL/GenBank/DDBJ whole genome shotgun (WGS) entry which is preliminary data.</text>
</comment>
<proteinExistence type="predicted"/>
<feature type="transmembrane region" description="Helical" evidence="1">
    <location>
        <begin position="159"/>
        <end position="178"/>
    </location>
</feature>
<feature type="transmembrane region" description="Helical" evidence="1">
    <location>
        <begin position="42"/>
        <end position="63"/>
    </location>
</feature>
<dbReference type="Pfam" id="PF09335">
    <property type="entry name" value="VTT_dom"/>
    <property type="match status" value="1"/>
</dbReference>
<organism evidence="3 4">
    <name type="scientific">Persephonella atlantica</name>
    <dbReference type="NCBI Taxonomy" id="2699429"/>
    <lineage>
        <taxon>Bacteria</taxon>
        <taxon>Pseudomonadati</taxon>
        <taxon>Aquificota</taxon>
        <taxon>Aquificia</taxon>
        <taxon>Aquificales</taxon>
        <taxon>Hydrogenothermaceae</taxon>
        <taxon>Persephonella</taxon>
    </lineage>
</organism>
<keyword evidence="1" id="KW-0812">Transmembrane</keyword>
<accession>A0ABS1GG52</accession>
<feature type="transmembrane region" description="Helical" evidence="1">
    <location>
        <begin position="12"/>
        <end position="35"/>
    </location>
</feature>
<protein>
    <submittedName>
        <fullName evidence="3">DedA family protein</fullName>
    </submittedName>
</protein>
<sequence>MESLEYFLQNYGYIAVFIGTFLEGEIFLLVVGFFIKLKLLNPYVSLVSAMAGAFFHEMIYFLLGKWKGREFLLRNRHTRKEYRRAKKLLHRYGILSIFIIRFLYGMRMIPMMLMGATGFSPVKFILFNLISLFFWAVIYLSIGFFFGKAAEHFFGEAKEYYFAFIGLVIVILLLLLVYPKILEKIRKQ</sequence>
<feature type="transmembrane region" description="Helical" evidence="1">
    <location>
        <begin position="125"/>
        <end position="147"/>
    </location>
</feature>
<name>A0ABS1GG52_9AQUI</name>
<dbReference type="PANTHER" id="PTHR42709:SF2">
    <property type="entry name" value="INNER MEMBRANE PROTEIN YOHD"/>
    <property type="match status" value="1"/>
</dbReference>
<gene>
    <name evidence="3" type="ORF">GWK41_02305</name>
</gene>
<evidence type="ECO:0000256" key="1">
    <source>
        <dbReference type="SAM" id="Phobius"/>
    </source>
</evidence>
<evidence type="ECO:0000313" key="3">
    <source>
        <dbReference type="EMBL" id="MBK3331899.1"/>
    </source>
</evidence>
<evidence type="ECO:0000259" key="2">
    <source>
        <dbReference type="Pfam" id="PF09335"/>
    </source>
</evidence>